<keyword evidence="2" id="KW-1133">Transmembrane helix</keyword>
<dbReference type="EMBL" id="MU853762">
    <property type="protein sequence ID" value="KAK3944000.1"/>
    <property type="molecule type" value="Genomic_DNA"/>
</dbReference>
<keyword evidence="4" id="KW-1185">Reference proteome</keyword>
<feature type="transmembrane region" description="Helical" evidence="2">
    <location>
        <begin position="110"/>
        <end position="128"/>
    </location>
</feature>
<dbReference type="AlphaFoldDB" id="A0AAN6S856"/>
<feature type="region of interest" description="Disordered" evidence="1">
    <location>
        <begin position="300"/>
        <end position="325"/>
    </location>
</feature>
<keyword evidence="2" id="KW-0812">Transmembrane</keyword>
<gene>
    <name evidence="3" type="ORF">QBC46DRAFT_351026</name>
</gene>
<name>A0AAN6S856_9PEZI</name>
<dbReference type="Proteomes" id="UP001303473">
    <property type="component" value="Unassembled WGS sequence"/>
</dbReference>
<feature type="region of interest" description="Disordered" evidence="1">
    <location>
        <begin position="238"/>
        <end position="258"/>
    </location>
</feature>
<evidence type="ECO:0000256" key="2">
    <source>
        <dbReference type="SAM" id="Phobius"/>
    </source>
</evidence>
<evidence type="ECO:0000313" key="4">
    <source>
        <dbReference type="Proteomes" id="UP001303473"/>
    </source>
</evidence>
<evidence type="ECO:0000256" key="1">
    <source>
        <dbReference type="SAM" id="MobiDB-lite"/>
    </source>
</evidence>
<evidence type="ECO:0000313" key="3">
    <source>
        <dbReference type="EMBL" id="KAK3944000.1"/>
    </source>
</evidence>
<proteinExistence type="predicted"/>
<organism evidence="3 4">
    <name type="scientific">Diplogelasinospora grovesii</name>
    <dbReference type="NCBI Taxonomy" id="303347"/>
    <lineage>
        <taxon>Eukaryota</taxon>
        <taxon>Fungi</taxon>
        <taxon>Dikarya</taxon>
        <taxon>Ascomycota</taxon>
        <taxon>Pezizomycotina</taxon>
        <taxon>Sordariomycetes</taxon>
        <taxon>Sordariomycetidae</taxon>
        <taxon>Sordariales</taxon>
        <taxon>Diplogelasinosporaceae</taxon>
        <taxon>Diplogelasinospora</taxon>
    </lineage>
</organism>
<sequence>MERAYQEVAVQFAITLVCLKSFWYSYRIHSRYHPFILSAFIICDLGFVAVWLSAIFGPLEREAAGPALVLMACSRQCLHTFGETVGDDYWFCMSVCGLPFLLADIEFGNSWLSLIGINLYLTFMTIFFGLETIRHDRWRVLNAAQHVSVVATLDIVFFTWRDAFWLFATAAFTAGLLGLPRLERTKPRLGRINTLGNTNRLSRLTTRSNHQGMWCRGLPMAGSTVEDDKIPLTRAETPTRTPQYHSEDTAYESPSSTCPTQAWVRSQARTSPANPMAHFQGDLGGRTFDFPNVPSPLLRRGDSASGLPPAFPPPQPPAFARSNWRQPRPFYYSPANAVTDTSST</sequence>
<accession>A0AAN6S856</accession>
<protein>
    <submittedName>
        <fullName evidence="3">Uncharacterized protein</fullName>
    </submittedName>
</protein>
<feature type="transmembrane region" description="Helical" evidence="2">
    <location>
        <begin position="35"/>
        <end position="56"/>
    </location>
</feature>
<keyword evidence="2" id="KW-0472">Membrane</keyword>
<comment type="caution">
    <text evidence="3">The sequence shown here is derived from an EMBL/GenBank/DDBJ whole genome shotgun (WGS) entry which is preliminary data.</text>
</comment>
<reference evidence="4" key="1">
    <citation type="journal article" date="2023" name="Mol. Phylogenet. Evol.">
        <title>Genome-scale phylogeny and comparative genomics of the fungal order Sordariales.</title>
        <authorList>
            <person name="Hensen N."/>
            <person name="Bonometti L."/>
            <person name="Westerberg I."/>
            <person name="Brannstrom I.O."/>
            <person name="Guillou S."/>
            <person name="Cros-Aarteil S."/>
            <person name="Calhoun S."/>
            <person name="Haridas S."/>
            <person name="Kuo A."/>
            <person name="Mondo S."/>
            <person name="Pangilinan J."/>
            <person name="Riley R."/>
            <person name="LaButti K."/>
            <person name="Andreopoulos B."/>
            <person name="Lipzen A."/>
            <person name="Chen C."/>
            <person name="Yan M."/>
            <person name="Daum C."/>
            <person name="Ng V."/>
            <person name="Clum A."/>
            <person name="Steindorff A."/>
            <person name="Ohm R.A."/>
            <person name="Martin F."/>
            <person name="Silar P."/>
            <person name="Natvig D.O."/>
            <person name="Lalanne C."/>
            <person name="Gautier V."/>
            <person name="Ament-Velasquez S.L."/>
            <person name="Kruys A."/>
            <person name="Hutchinson M.I."/>
            <person name="Powell A.J."/>
            <person name="Barry K."/>
            <person name="Miller A.N."/>
            <person name="Grigoriev I.V."/>
            <person name="Debuchy R."/>
            <person name="Gladieux P."/>
            <person name="Hiltunen Thoren M."/>
            <person name="Johannesson H."/>
        </authorList>
    </citation>
    <scope>NUCLEOTIDE SEQUENCE [LARGE SCALE GENOMIC DNA]</scope>
    <source>
        <strain evidence="4">CBS 340.73</strain>
    </source>
</reference>
<feature type="transmembrane region" description="Helical" evidence="2">
    <location>
        <begin position="164"/>
        <end position="182"/>
    </location>
</feature>